<dbReference type="InterPro" id="IPR052020">
    <property type="entry name" value="Cyclic_di-GMP/3'3'-cGAMP_PDE"/>
</dbReference>
<dbReference type="PANTHER" id="PTHR45228:SF9">
    <property type="entry name" value="3'3'-CGAMP-SPECIFIC PHOSPHODIESTERASE 2"/>
    <property type="match status" value="1"/>
</dbReference>
<dbReference type="Pfam" id="PF13487">
    <property type="entry name" value="HD_5"/>
    <property type="match status" value="1"/>
</dbReference>
<evidence type="ECO:0000259" key="4">
    <source>
        <dbReference type="PROSITE" id="PS51832"/>
    </source>
</evidence>
<keyword evidence="2" id="KW-0597">Phosphoprotein</keyword>
<accession>A0AA46E046</accession>
<feature type="domain" description="Response regulatory" evidence="3">
    <location>
        <begin position="25"/>
        <end position="149"/>
    </location>
</feature>
<keyword evidence="1" id="KW-0378">Hydrolase</keyword>
<dbReference type="InterPro" id="IPR001789">
    <property type="entry name" value="Sig_transdc_resp-reg_receiver"/>
</dbReference>
<comment type="caution">
    <text evidence="5">The sequence shown here is derived from an EMBL/GenBank/DDBJ whole genome shotgun (WGS) entry which is preliminary data.</text>
</comment>
<dbReference type="InterPro" id="IPR037522">
    <property type="entry name" value="HD_GYP_dom"/>
</dbReference>
<dbReference type="Gene3D" id="3.40.50.2300">
    <property type="match status" value="1"/>
</dbReference>
<sequence>MENIFFADDTNIDFKASKNFDDNWKIIIADDEEDIHTVTKLVLKNVEFEEKPIEFISCFNDDETKNALKKHSDAAIILLDVVMDTLDSGLKITKYIREELKNRAIRIILRTGQAGTAPERNVIINYDINDYKEKTELTSQKLFTTVISSLRGYKDIRTIEHSKNGLEKIIKSSSKLFSPNQKMKNFAELLLEELSSLIDSSDSMFYFQPSSFMSFKDNNSMKIVAATGNFFKYIGLTIDEMNDILLKEKLTDLDINNNFIINKDEFFGCFESINESKSIIYFKDSRGFSNVDKNLLKIFSTNVSTALDNFFLNEEIINTQKEIITTLGEVVETRSKETHHHVKRVADFSYFLALKYGLSKDECEILRAASPMHDIGKIGIPEQILNKPSKLTKDEFELIKKHTIIGYDILSNSNREILKAASIISNEHHEKWDGTGYPKGLKGEEIHIYGRITAICDVFDALSHKRVYKEAWPIEKVINYILSEKGRHFDPKLVDLFIENIDYILKIKNTNKDYDELFKF</sequence>
<dbReference type="PROSITE" id="PS51832">
    <property type="entry name" value="HD_GYP"/>
    <property type="match status" value="1"/>
</dbReference>
<name>A0AA46E046_9FUSO</name>
<dbReference type="SUPFAM" id="SSF52172">
    <property type="entry name" value="CheY-like"/>
    <property type="match status" value="1"/>
</dbReference>
<feature type="domain" description="HD-GYP" evidence="4">
    <location>
        <begin position="316"/>
        <end position="513"/>
    </location>
</feature>
<dbReference type="InterPro" id="IPR021800">
    <property type="entry name" value="DUF3369"/>
</dbReference>
<dbReference type="InterPro" id="IPR003607">
    <property type="entry name" value="HD/PDEase_dom"/>
</dbReference>
<dbReference type="GO" id="GO:0009214">
    <property type="term" value="P:cyclic nucleotide catabolic process"/>
    <property type="evidence" value="ECO:0007669"/>
    <property type="project" value="UniProtKB-ARBA"/>
</dbReference>
<protein>
    <submittedName>
        <fullName evidence="5">Response regulator RpfG family c-di-GMP phosphodiesterase</fullName>
    </submittedName>
</protein>
<evidence type="ECO:0000259" key="3">
    <source>
        <dbReference type="PROSITE" id="PS50110"/>
    </source>
</evidence>
<dbReference type="SMART" id="SM00471">
    <property type="entry name" value="HDc"/>
    <property type="match status" value="1"/>
</dbReference>
<proteinExistence type="predicted"/>
<dbReference type="PANTHER" id="PTHR45228">
    <property type="entry name" value="CYCLIC DI-GMP PHOSPHODIESTERASE TM_0186-RELATED"/>
    <property type="match status" value="1"/>
</dbReference>
<dbReference type="CDD" id="cd00077">
    <property type="entry name" value="HDc"/>
    <property type="match status" value="1"/>
</dbReference>
<evidence type="ECO:0000313" key="5">
    <source>
        <dbReference type="EMBL" id="TDT72246.1"/>
    </source>
</evidence>
<dbReference type="EMBL" id="SOBG01000001">
    <property type="protein sequence ID" value="TDT72246.1"/>
    <property type="molecule type" value="Genomic_DNA"/>
</dbReference>
<dbReference type="SUPFAM" id="SSF109604">
    <property type="entry name" value="HD-domain/PDEase-like"/>
    <property type="match status" value="1"/>
</dbReference>
<dbReference type="Pfam" id="PF11849">
    <property type="entry name" value="DUF3369"/>
    <property type="match status" value="1"/>
</dbReference>
<gene>
    <name evidence="5" type="ORF">EV215_0034</name>
</gene>
<keyword evidence="6" id="KW-1185">Reference proteome</keyword>
<dbReference type="RefSeq" id="WP_134111778.1">
    <property type="nucleotide sequence ID" value="NZ_SOBG01000001.1"/>
</dbReference>
<dbReference type="Proteomes" id="UP000294678">
    <property type="component" value="Unassembled WGS sequence"/>
</dbReference>
<dbReference type="GO" id="GO:0004112">
    <property type="term" value="F:cyclic-nucleotide phosphodiesterase activity"/>
    <property type="evidence" value="ECO:0007669"/>
    <property type="project" value="UniProtKB-ARBA"/>
</dbReference>
<evidence type="ECO:0000256" key="2">
    <source>
        <dbReference type="PROSITE-ProRule" id="PRU00169"/>
    </source>
</evidence>
<evidence type="ECO:0000256" key="1">
    <source>
        <dbReference type="ARBA" id="ARBA00022801"/>
    </source>
</evidence>
<feature type="modified residue" description="4-aspartylphosphate" evidence="2">
    <location>
        <position position="80"/>
    </location>
</feature>
<dbReference type="GO" id="GO:0000160">
    <property type="term" value="P:phosphorelay signal transduction system"/>
    <property type="evidence" value="ECO:0007669"/>
    <property type="project" value="InterPro"/>
</dbReference>
<dbReference type="AlphaFoldDB" id="A0AA46E046"/>
<dbReference type="Gene3D" id="1.10.3210.10">
    <property type="entry name" value="Hypothetical protein af1432"/>
    <property type="match status" value="1"/>
</dbReference>
<reference evidence="5 6" key="1">
    <citation type="submission" date="2019-03" db="EMBL/GenBank/DDBJ databases">
        <title>Genomic Encyclopedia of Type Strains, Phase IV (KMG-IV): sequencing the most valuable type-strain genomes for metagenomic binning, comparative biology and taxonomic classification.</title>
        <authorList>
            <person name="Goeker M."/>
        </authorList>
    </citation>
    <scope>NUCLEOTIDE SEQUENCE [LARGE SCALE GENOMIC DNA]</scope>
    <source>
        <strain evidence="5 6">DSM 100055</strain>
    </source>
</reference>
<dbReference type="PROSITE" id="PS50110">
    <property type="entry name" value="RESPONSE_REGULATORY"/>
    <property type="match status" value="1"/>
</dbReference>
<evidence type="ECO:0000313" key="6">
    <source>
        <dbReference type="Proteomes" id="UP000294678"/>
    </source>
</evidence>
<dbReference type="InterPro" id="IPR011006">
    <property type="entry name" value="CheY-like_superfamily"/>
</dbReference>
<organism evidence="5 6">
    <name type="scientific">Hypnocyclicus thermotrophus</name>
    <dbReference type="NCBI Taxonomy" id="1627895"/>
    <lineage>
        <taxon>Bacteria</taxon>
        <taxon>Fusobacteriati</taxon>
        <taxon>Fusobacteriota</taxon>
        <taxon>Fusobacteriia</taxon>
        <taxon>Fusobacteriales</taxon>
        <taxon>Fusobacteriaceae</taxon>
        <taxon>Hypnocyclicus</taxon>
    </lineage>
</organism>
<dbReference type="FunFam" id="1.10.3210.10:FF:000018">
    <property type="entry name" value="Two-component system response regulator"/>
    <property type="match status" value="1"/>
</dbReference>